<evidence type="ECO:0000256" key="2">
    <source>
        <dbReference type="ARBA" id="ARBA00022490"/>
    </source>
</evidence>
<dbReference type="GO" id="GO:0007010">
    <property type="term" value="P:cytoskeleton organization"/>
    <property type="evidence" value="ECO:0007669"/>
    <property type="project" value="TreeGrafter"/>
</dbReference>
<dbReference type="InterPro" id="IPR027267">
    <property type="entry name" value="AH/BAR_dom_sf"/>
</dbReference>
<reference evidence="6 7" key="1">
    <citation type="journal article" date="2020" name="Microb. Genom.">
        <title>Genetic diversity of clinical and environmental Mucorales isolates obtained from an investigation of mucormycosis cases among solid organ transplant recipients.</title>
        <authorList>
            <person name="Nguyen M.H."/>
            <person name="Kaul D."/>
            <person name="Muto C."/>
            <person name="Cheng S.J."/>
            <person name="Richter R.A."/>
            <person name="Bruno V.M."/>
            <person name="Liu G."/>
            <person name="Beyhan S."/>
            <person name="Sundermann A.J."/>
            <person name="Mounaud S."/>
            <person name="Pasculle A.W."/>
            <person name="Nierman W.C."/>
            <person name="Driscoll E."/>
            <person name="Cumbie R."/>
            <person name="Clancy C.J."/>
            <person name="Dupont C.L."/>
        </authorList>
    </citation>
    <scope>NUCLEOTIDE SEQUENCE [LARGE SCALE GENOMIC DNA]</scope>
    <source>
        <strain evidence="6 7">GL24</strain>
    </source>
</reference>
<evidence type="ECO:0000259" key="5">
    <source>
        <dbReference type="SMART" id="SM00055"/>
    </source>
</evidence>
<keyword evidence="3" id="KW-0597">Phosphoprotein</keyword>
<gene>
    <name evidence="6" type="ORF">G6F50_011869</name>
</gene>
<dbReference type="GO" id="GO:0005737">
    <property type="term" value="C:cytoplasm"/>
    <property type="evidence" value="ECO:0007669"/>
    <property type="project" value="TreeGrafter"/>
</dbReference>
<dbReference type="GO" id="GO:0032153">
    <property type="term" value="C:cell division site"/>
    <property type="evidence" value="ECO:0007669"/>
    <property type="project" value="TreeGrafter"/>
</dbReference>
<evidence type="ECO:0000256" key="1">
    <source>
        <dbReference type="ARBA" id="ARBA00004496"/>
    </source>
</evidence>
<protein>
    <recommendedName>
        <fullName evidence="5">FCH domain-containing protein</fullName>
    </recommendedName>
</protein>
<name>A0A9P6YSK6_9FUNG</name>
<dbReference type="SMART" id="SM00055">
    <property type="entry name" value="FCH"/>
    <property type="match status" value="1"/>
</dbReference>
<feature type="region of interest" description="Disordered" evidence="4">
    <location>
        <begin position="245"/>
        <end position="310"/>
    </location>
</feature>
<dbReference type="Gene3D" id="1.20.1270.60">
    <property type="entry name" value="Arfaptin homology (AH) domain/BAR domain"/>
    <property type="match status" value="1"/>
</dbReference>
<feature type="domain" description="FCH" evidence="5">
    <location>
        <begin position="14"/>
        <end position="92"/>
    </location>
</feature>
<dbReference type="SUPFAM" id="SSF103657">
    <property type="entry name" value="BAR/IMD domain-like"/>
    <property type="match status" value="1"/>
</dbReference>
<dbReference type="PANTHER" id="PTHR23065:SF7">
    <property type="entry name" value="NOSTRIN, ISOFORM H"/>
    <property type="match status" value="1"/>
</dbReference>
<feature type="compositionally biased region" description="Basic and acidic residues" evidence="4">
    <location>
        <begin position="254"/>
        <end position="264"/>
    </location>
</feature>
<dbReference type="PANTHER" id="PTHR23065">
    <property type="entry name" value="PROLINE-SERINE-THREONINE PHOSPHATASE INTERACTING PROTEIN 1"/>
    <property type="match status" value="1"/>
</dbReference>
<dbReference type="GO" id="GO:0043226">
    <property type="term" value="C:organelle"/>
    <property type="evidence" value="ECO:0007669"/>
    <property type="project" value="UniProtKB-ARBA"/>
</dbReference>
<comment type="caution">
    <text evidence="6">The sequence shown here is derived from an EMBL/GenBank/DDBJ whole genome shotgun (WGS) entry which is preliminary data.</text>
</comment>
<evidence type="ECO:0000256" key="4">
    <source>
        <dbReference type="SAM" id="MobiDB-lite"/>
    </source>
</evidence>
<sequence>MSETNQEDNLKIKYNFWSSDESALNILLNRLSQAKQTFSTVLHFLQQRVQIEQEYGNRLYKLSQSILESPFDVLLSTTEITARTHIELSQNISEMLEIPWMQHLKQQQASRHAIKHQIKNVQNMKMTYDRHLKKAHHAYIVACQSSTDPIDISILDQEYQIAVDLSQSSHWAQHWETSLDDIQSLETNRLQLLKSIVNTLAHMLTYTCSNDEQACQRMMSTMEDLDVNESMNQFIREHGTGKIKPVVPNYTQYKETRRMSKTEKEDDGPNPVQSLPHPLKQENRQDTRLLPYPLQPRYPSDSALQDWSSK</sequence>
<proteinExistence type="predicted"/>
<dbReference type="GO" id="GO:0005886">
    <property type="term" value="C:plasma membrane"/>
    <property type="evidence" value="ECO:0007669"/>
    <property type="project" value="TreeGrafter"/>
</dbReference>
<evidence type="ECO:0000256" key="3">
    <source>
        <dbReference type="ARBA" id="ARBA00022553"/>
    </source>
</evidence>
<keyword evidence="7" id="KW-1185">Reference proteome</keyword>
<evidence type="ECO:0000313" key="7">
    <source>
        <dbReference type="Proteomes" id="UP000740926"/>
    </source>
</evidence>
<accession>A0A9P6YSK6</accession>
<dbReference type="Pfam" id="PF00611">
    <property type="entry name" value="FCH"/>
    <property type="match status" value="1"/>
</dbReference>
<feature type="compositionally biased region" description="Low complexity" evidence="4">
    <location>
        <begin position="288"/>
        <end position="299"/>
    </location>
</feature>
<dbReference type="EMBL" id="JAANIU010003264">
    <property type="protein sequence ID" value="KAG1563577.1"/>
    <property type="molecule type" value="Genomic_DNA"/>
</dbReference>
<keyword evidence="2" id="KW-0963">Cytoplasm</keyword>
<dbReference type="InterPro" id="IPR001060">
    <property type="entry name" value="FCH_dom"/>
</dbReference>
<dbReference type="Proteomes" id="UP000740926">
    <property type="component" value="Unassembled WGS sequence"/>
</dbReference>
<organism evidence="6 7">
    <name type="scientific">Rhizopus delemar</name>
    <dbReference type="NCBI Taxonomy" id="936053"/>
    <lineage>
        <taxon>Eukaryota</taxon>
        <taxon>Fungi</taxon>
        <taxon>Fungi incertae sedis</taxon>
        <taxon>Mucoromycota</taxon>
        <taxon>Mucoromycotina</taxon>
        <taxon>Mucoromycetes</taxon>
        <taxon>Mucorales</taxon>
        <taxon>Mucorineae</taxon>
        <taxon>Rhizopodaceae</taxon>
        <taxon>Rhizopus</taxon>
    </lineage>
</organism>
<dbReference type="AlphaFoldDB" id="A0A9P6YSK6"/>
<comment type="subcellular location">
    <subcellularLocation>
        <location evidence="1">Cytoplasm</location>
    </subcellularLocation>
</comment>
<evidence type="ECO:0000313" key="6">
    <source>
        <dbReference type="EMBL" id="KAG1563577.1"/>
    </source>
</evidence>